<dbReference type="AlphaFoldDB" id="A0A3B0VVA9"/>
<gene>
    <name evidence="2" type="ORF">MNBD_CHLOROFLEXI01-4730</name>
</gene>
<feature type="transmembrane region" description="Helical" evidence="1">
    <location>
        <begin position="39"/>
        <end position="60"/>
    </location>
</feature>
<dbReference type="EMBL" id="UOEU01001004">
    <property type="protein sequence ID" value="VAW43032.1"/>
    <property type="molecule type" value="Genomic_DNA"/>
</dbReference>
<evidence type="ECO:0000256" key="1">
    <source>
        <dbReference type="SAM" id="Phobius"/>
    </source>
</evidence>
<keyword evidence="1" id="KW-1133">Transmembrane helix</keyword>
<organism evidence="2">
    <name type="scientific">hydrothermal vent metagenome</name>
    <dbReference type="NCBI Taxonomy" id="652676"/>
    <lineage>
        <taxon>unclassified sequences</taxon>
        <taxon>metagenomes</taxon>
        <taxon>ecological metagenomes</taxon>
    </lineage>
</organism>
<reference evidence="2" key="1">
    <citation type="submission" date="2018-06" db="EMBL/GenBank/DDBJ databases">
        <authorList>
            <person name="Zhirakovskaya E."/>
        </authorList>
    </citation>
    <scope>NUCLEOTIDE SEQUENCE</scope>
</reference>
<name>A0A3B0VVA9_9ZZZZ</name>
<keyword evidence="1" id="KW-0812">Transmembrane</keyword>
<sequence length="63" mass="7215">MRPMVAGEGVKEDLLNYLTWTSQSQRGFLSTDCADLLDFSIFLICVIFDDFLVFCTRISLLMD</sequence>
<proteinExistence type="predicted"/>
<evidence type="ECO:0000313" key="2">
    <source>
        <dbReference type="EMBL" id="VAW43032.1"/>
    </source>
</evidence>
<keyword evidence="1" id="KW-0472">Membrane</keyword>
<protein>
    <submittedName>
        <fullName evidence="2">Uncharacterized protein</fullName>
    </submittedName>
</protein>
<accession>A0A3B0VVA9</accession>